<dbReference type="AlphaFoldDB" id="A0A168HH10"/>
<dbReference type="Pfam" id="PF17769">
    <property type="entry name" value="PurK_C"/>
    <property type="match status" value="1"/>
</dbReference>
<feature type="binding site" evidence="5">
    <location>
        <position position="111"/>
    </location>
    <ligand>
        <name>ATP</name>
        <dbReference type="ChEBI" id="CHEBI:30616"/>
    </ligand>
</feature>
<dbReference type="Pfam" id="PF02222">
    <property type="entry name" value="ATP-grasp"/>
    <property type="match status" value="1"/>
</dbReference>
<dbReference type="EMBL" id="CP015376">
    <property type="protein sequence ID" value="ANC34571.1"/>
    <property type="molecule type" value="Genomic_DNA"/>
</dbReference>
<protein>
    <recommendedName>
        <fullName evidence="5 6">N5-carboxyaminoimidazole ribonucleotide synthase</fullName>
        <shortName evidence="5 6">N5-CAIR synthase</shortName>
        <ecNumber evidence="5 6">6.3.4.18</ecNumber>
    </recommendedName>
    <alternativeName>
        <fullName evidence="5 6">5-(carboxyamino)imidazole ribonucleotide synthetase</fullName>
    </alternativeName>
</protein>
<comment type="similarity">
    <text evidence="5 6">Belongs to the PurK/PurT family.</text>
</comment>
<dbReference type="Gene3D" id="3.40.50.20">
    <property type="match status" value="1"/>
</dbReference>
<evidence type="ECO:0000256" key="6">
    <source>
        <dbReference type="RuleBase" id="RU361200"/>
    </source>
</evidence>
<dbReference type="SUPFAM" id="SSF51246">
    <property type="entry name" value="Rudiment single hybrid motif"/>
    <property type="match status" value="1"/>
</dbReference>
<dbReference type="InterPro" id="IPR005875">
    <property type="entry name" value="PurK"/>
</dbReference>
<evidence type="ECO:0000256" key="2">
    <source>
        <dbReference type="ARBA" id="ARBA00022741"/>
    </source>
</evidence>
<dbReference type="GO" id="GO:0005829">
    <property type="term" value="C:cytosol"/>
    <property type="evidence" value="ECO:0007669"/>
    <property type="project" value="TreeGrafter"/>
</dbReference>
<feature type="binding site" evidence="5">
    <location>
        <begin position="186"/>
        <end position="189"/>
    </location>
    <ligand>
        <name>ATP</name>
        <dbReference type="ChEBI" id="CHEBI:30616"/>
    </ligand>
</feature>
<comment type="catalytic activity">
    <reaction evidence="5 6">
        <text>5-amino-1-(5-phospho-beta-D-ribosyl)imidazole + hydrogencarbonate + ATP = 5-carboxyamino-1-(5-phospho-D-ribosyl)imidazole + ADP + phosphate + 2 H(+)</text>
        <dbReference type="Rhea" id="RHEA:19317"/>
        <dbReference type="ChEBI" id="CHEBI:15378"/>
        <dbReference type="ChEBI" id="CHEBI:17544"/>
        <dbReference type="ChEBI" id="CHEBI:30616"/>
        <dbReference type="ChEBI" id="CHEBI:43474"/>
        <dbReference type="ChEBI" id="CHEBI:58730"/>
        <dbReference type="ChEBI" id="CHEBI:137981"/>
        <dbReference type="ChEBI" id="CHEBI:456216"/>
        <dbReference type="EC" id="6.3.4.18"/>
    </reaction>
</comment>
<reference evidence="8 9" key="2">
    <citation type="journal article" date="2014" name="Pathogens">
        <title>Comparative Genomics Identifies a Potential Marker of Human-Virulent Anaplasma phagocytophilum.</title>
        <authorList>
            <person name="Al-Khedery B."/>
            <person name="Barbet A.F."/>
        </authorList>
    </citation>
    <scope>NUCLEOTIDE SEQUENCE [LARGE SCALE GENOMIC DNA]</scope>
    <source>
        <strain evidence="8 9">Norway variant2</strain>
    </source>
</reference>
<comment type="subunit">
    <text evidence="5 6">Homodimer.</text>
</comment>
<dbReference type="PROSITE" id="PS50975">
    <property type="entry name" value="ATP_GRASP"/>
    <property type="match status" value="1"/>
</dbReference>
<comment type="function">
    <text evidence="5">Catalyzes the ATP-dependent conversion of 5-aminoimidazole ribonucleotide (AIR) and HCO(3)(-) to N5-carboxyaminoimidazole ribonucleotide (N5-CAIR).</text>
</comment>
<feature type="binding site" evidence="5">
    <location>
        <position position="151"/>
    </location>
    <ligand>
        <name>ATP</name>
        <dbReference type="ChEBI" id="CHEBI:30616"/>
    </ligand>
</feature>
<dbReference type="Gene3D" id="3.30.1490.20">
    <property type="entry name" value="ATP-grasp fold, A domain"/>
    <property type="match status" value="1"/>
</dbReference>
<dbReference type="InterPro" id="IPR016185">
    <property type="entry name" value="PreATP-grasp_dom_sf"/>
</dbReference>
<dbReference type="GO" id="GO:0046872">
    <property type="term" value="F:metal ion binding"/>
    <property type="evidence" value="ECO:0007669"/>
    <property type="project" value="InterPro"/>
</dbReference>
<dbReference type="InterPro" id="IPR054350">
    <property type="entry name" value="PurT/PurK_preATP-grasp"/>
</dbReference>
<dbReference type="Gene3D" id="3.30.470.20">
    <property type="entry name" value="ATP-grasp fold, B domain"/>
    <property type="match status" value="1"/>
</dbReference>
<keyword evidence="4 5" id="KW-0067">ATP-binding</keyword>
<evidence type="ECO:0000256" key="4">
    <source>
        <dbReference type="ARBA" id="ARBA00022840"/>
    </source>
</evidence>
<proteinExistence type="inferred from homology"/>
<keyword evidence="3 5" id="KW-0658">Purine biosynthesis</keyword>
<dbReference type="SUPFAM" id="SSF52440">
    <property type="entry name" value="PreATP-grasp domain"/>
    <property type="match status" value="1"/>
</dbReference>
<dbReference type="PANTHER" id="PTHR11609">
    <property type="entry name" value="PURINE BIOSYNTHESIS PROTEIN 6/7, PUR6/7"/>
    <property type="match status" value="1"/>
</dbReference>
<dbReference type="SUPFAM" id="SSF56059">
    <property type="entry name" value="Glutathione synthetase ATP-binding domain-like"/>
    <property type="match status" value="1"/>
</dbReference>
<evidence type="ECO:0000259" key="7">
    <source>
        <dbReference type="PROSITE" id="PS50975"/>
    </source>
</evidence>
<dbReference type="PANTHER" id="PTHR11609:SF5">
    <property type="entry name" value="PHOSPHORIBOSYLAMINOIMIDAZOLE CARBOXYLASE"/>
    <property type="match status" value="1"/>
</dbReference>
<dbReference type="NCBIfam" id="TIGR01161">
    <property type="entry name" value="purK"/>
    <property type="match status" value="1"/>
</dbReference>
<sequence length="358" mass="38934">MRTSVSHSMLSATRVGIIGGGQLGKMLSLSASKLGYQTSIFAESAIDPAVFVTNSSVVGSFSDTEKLQTFASMVDVAVIEFENIPVSAVHTLQETIPVYPGVKALHVAQNRIREKTHIQSLGIAVADFAVIHSHTDLHKAVHDVGVPSVLKTAESGYDGKGQYVLRSTEDVGSLAHLPLEQGYILERLIEIEKEISIIIAVDRNASHTFFPVAKNAHVDGVLSESVVPAGISTDLQKQAQEIAYAIATSLEMVGILAVEFFISKSGKLLVNEIAPRPHNSGHWSQDACNVSQFEQLIRIACGLPMRAVHLLTPCVMRNVFGDNIIDEEIHQDHRNSISLYGKQPRAKRKMGHINSLLY</sequence>
<reference evidence="8 9" key="1">
    <citation type="journal article" date="2013" name="Pathogens">
        <title>An Emerging Tick-Borne Disease of Humans Is Caused by a Subset of Strains with Conserved Genome Structure.</title>
        <authorList>
            <person name="Barbet A.F."/>
            <person name="Al-Khedery B."/>
            <person name="Stuen S."/>
            <person name="Granquist E.G."/>
            <person name="Felsheim R.F."/>
            <person name="Munderloh U.G."/>
        </authorList>
    </citation>
    <scope>NUCLEOTIDE SEQUENCE [LARGE SCALE GENOMIC DNA]</scope>
    <source>
        <strain evidence="8 9">Norway variant2</strain>
    </source>
</reference>
<gene>
    <name evidence="5 6" type="primary">purK</name>
    <name evidence="8" type="ORF">P029_04510</name>
</gene>
<dbReference type="GO" id="GO:0034028">
    <property type="term" value="F:5-(carboxyamino)imidazole ribonucleotide synthase activity"/>
    <property type="evidence" value="ECO:0007669"/>
    <property type="project" value="UniProtKB-UniRule"/>
</dbReference>
<dbReference type="FunFam" id="3.30.1490.20:FF:000015">
    <property type="entry name" value="N5-carboxyaminoimidazole ribonucleotide synthase"/>
    <property type="match status" value="1"/>
</dbReference>
<dbReference type="NCBIfam" id="NF004676">
    <property type="entry name" value="PRK06019.1-2"/>
    <property type="match status" value="1"/>
</dbReference>
<feature type="binding site" evidence="5">
    <location>
        <position position="217"/>
    </location>
    <ligand>
        <name>ATP</name>
        <dbReference type="ChEBI" id="CHEBI:30616"/>
    </ligand>
</feature>
<dbReference type="GO" id="GO:0006189">
    <property type="term" value="P:'de novo' IMP biosynthetic process"/>
    <property type="evidence" value="ECO:0007669"/>
    <property type="project" value="UniProtKB-UniRule"/>
</dbReference>
<keyword evidence="2 5" id="KW-0547">Nucleotide-binding</keyword>
<feature type="binding site" evidence="5">
    <location>
        <position position="194"/>
    </location>
    <ligand>
        <name>ATP</name>
        <dbReference type="ChEBI" id="CHEBI:30616"/>
    </ligand>
</feature>
<dbReference type="NCBIfam" id="NF004675">
    <property type="entry name" value="PRK06019.1-1"/>
    <property type="match status" value="1"/>
</dbReference>
<evidence type="ECO:0000256" key="5">
    <source>
        <dbReference type="HAMAP-Rule" id="MF_01928"/>
    </source>
</evidence>
<accession>A0A168HH10</accession>
<name>A0A168HH10_ANAPH</name>
<dbReference type="GO" id="GO:0005524">
    <property type="term" value="F:ATP binding"/>
    <property type="evidence" value="ECO:0007669"/>
    <property type="project" value="UniProtKB-UniRule"/>
</dbReference>
<dbReference type="InterPro" id="IPR003135">
    <property type="entry name" value="ATP-grasp_carboxylate-amine"/>
</dbReference>
<dbReference type="InterPro" id="IPR011761">
    <property type="entry name" value="ATP-grasp"/>
</dbReference>
<dbReference type="Proteomes" id="UP000053801">
    <property type="component" value="Chromosome"/>
</dbReference>
<dbReference type="UniPathway" id="UPA00074">
    <property type="reaction ID" value="UER00942"/>
</dbReference>
<dbReference type="Pfam" id="PF22660">
    <property type="entry name" value="RS_preATP-grasp-like"/>
    <property type="match status" value="1"/>
</dbReference>
<dbReference type="EC" id="6.3.4.18" evidence="5 6"/>
<comment type="function">
    <text evidence="6">Catalyzes the ATP-dependent conversion of 5-aminoimidazole ribonucleotide (AIR) and HCO(3)- to N5-carboxyaminoimidazole ribonucleotide (N5-CAIR).</text>
</comment>
<dbReference type="NCBIfam" id="NF004679">
    <property type="entry name" value="PRK06019.1-5"/>
    <property type="match status" value="1"/>
</dbReference>
<comment type="pathway">
    <text evidence="5 6">Purine metabolism; IMP biosynthesis via de novo pathway; 5-amino-1-(5-phospho-D-ribosyl)imidazole-4-carboxylate from 5-amino-1-(5-phospho-D-ribosyl)imidazole (N5-CAIR route): step 1/2.</text>
</comment>
<evidence type="ECO:0000313" key="8">
    <source>
        <dbReference type="EMBL" id="ANC34571.1"/>
    </source>
</evidence>
<evidence type="ECO:0000256" key="1">
    <source>
        <dbReference type="ARBA" id="ARBA00022598"/>
    </source>
</evidence>
<dbReference type="InterPro" id="IPR011054">
    <property type="entry name" value="Rudment_hybrid_motif"/>
</dbReference>
<feature type="binding site" evidence="5">
    <location>
        <begin position="271"/>
        <end position="272"/>
    </location>
    <ligand>
        <name>ATP</name>
        <dbReference type="ChEBI" id="CHEBI:30616"/>
    </ligand>
</feature>
<keyword evidence="1 5" id="KW-0436">Ligase</keyword>
<dbReference type="InterPro" id="IPR040686">
    <property type="entry name" value="PurK_C"/>
</dbReference>
<organism evidence="8 9">
    <name type="scientific">Anaplasma phagocytophilum str. Norway variant2</name>
    <dbReference type="NCBI Taxonomy" id="1392507"/>
    <lineage>
        <taxon>Bacteria</taxon>
        <taxon>Pseudomonadati</taxon>
        <taxon>Pseudomonadota</taxon>
        <taxon>Alphaproteobacteria</taxon>
        <taxon>Rickettsiales</taxon>
        <taxon>Anaplasmataceae</taxon>
        <taxon>Anaplasma</taxon>
        <taxon>phagocytophilum group</taxon>
    </lineage>
</organism>
<dbReference type="InterPro" id="IPR013815">
    <property type="entry name" value="ATP_grasp_subdomain_1"/>
</dbReference>
<dbReference type="HAMAP" id="MF_01928">
    <property type="entry name" value="PurK"/>
    <property type="match status" value="1"/>
</dbReference>
<evidence type="ECO:0000256" key="3">
    <source>
        <dbReference type="ARBA" id="ARBA00022755"/>
    </source>
</evidence>
<feature type="binding site" evidence="5">
    <location>
        <begin position="156"/>
        <end position="162"/>
    </location>
    <ligand>
        <name>ATP</name>
        <dbReference type="ChEBI" id="CHEBI:30616"/>
    </ligand>
</feature>
<dbReference type="OrthoDB" id="9804625at2"/>
<evidence type="ECO:0000313" key="9">
    <source>
        <dbReference type="Proteomes" id="UP000053801"/>
    </source>
</evidence>
<dbReference type="GO" id="GO:0004638">
    <property type="term" value="F:phosphoribosylaminoimidazole carboxylase activity"/>
    <property type="evidence" value="ECO:0007669"/>
    <property type="project" value="InterPro"/>
</dbReference>
<feature type="domain" description="ATP-grasp" evidence="7">
    <location>
        <begin position="115"/>
        <end position="301"/>
    </location>
</feature>